<dbReference type="EMBL" id="KZ824637">
    <property type="protein sequence ID" value="RAK78464.1"/>
    <property type="molecule type" value="Genomic_DNA"/>
</dbReference>
<dbReference type="PANTHER" id="PTHR43305">
    <property type="entry name" value="FAMILY N-ACETYLTRANSFERASE, PUTATIVE (AFU_ORTHOLOGUE AFUA_2G01380)-RELATED"/>
    <property type="match status" value="1"/>
</dbReference>
<evidence type="ECO:0000259" key="1">
    <source>
        <dbReference type="PROSITE" id="PS51186"/>
    </source>
</evidence>
<dbReference type="Pfam" id="PF00583">
    <property type="entry name" value="Acetyltransf_1"/>
    <property type="match status" value="1"/>
</dbReference>
<accession>A0A8G1RT90</accession>
<protein>
    <submittedName>
        <fullName evidence="2">Acyl-CoA N-acyltransferase</fullName>
    </submittedName>
</protein>
<dbReference type="OrthoDB" id="41532at2759"/>
<sequence>MSDHCNQTNQDNIYQIPVHHSSIIPQSTTMISSTSKPSPPLPYRIIPAHTPEHLSAIRSLFRAYVQWLNIDLTFQDFETELNSLPGKYGAASGGDLLLAYSSSSSTEEHNIPLGCVALRPITLRSYPIEPSHDAGDDRPEVKYCEMKRLYVSPEARRMGLGKALVQAVVQRARELGYQAMRLDTLRTMEGPLRLYRAAGFVDVGPYYETPLVEETVFLGLNLRGTE</sequence>
<name>A0A8G1RT90_9EURO</name>
<dbReference type="VEuPathDB" id="FungiDB:BO72DRAFT_447129"/>
<dbReference type="CDD" id="cd04301">
    <property type="entry name" value="NAT_SF"/>
    <property type="match status" value="1"/>
</dbReference>
<dbReference type="GO" id="GO:0016747">
    <property type="term" value="F:acyltransferase activity, transferring groups other than amino-acyl groups"/>
    <property type="evidence" value="ECO:0007669"/>
    <property type="project" value="InterPro"/>
</dbReference>
<proteinExistence type="predicted"/>
<dbReference type="GeneID" id="63861792"/>
<evidence type="ECO:0000313" key="2">
    <source>
        <dbReference type="EMBL" id="RAK78464.1"/>
    </source>
</evidence>
<dbReference type="SUPFAM" id="SSF55729">
    <property type="entry name" value="Acyl-CoA N-acyltransferases (Nat)"/>
    <property type="match status" value="1"/>
</dbReference>
<keyword evidence="2" id="KW-0012">Acyltransferase</keyword>
<dbReference type="Gene3D" id="3.40.630.30">
    <property type="match status" value="1"/>
</dbReference>
<reference evidence="2 3" key="1">
    <citation type="submission" date="2018-02" db="EMBL/GenBank/DDBJ databases">
        <title>The genomes of Aspergillus section Nigri reveals drivers in fungal speciation.</title>
        <authorList>
            <consortium name="DOE Joint Genome Institute"/>
            <person name="Vesth T.C."/>
            <person name="Nybo J."/>
            <person name="Theobald S."/>
            <person name="Brandl J."/>
            <person name="Frisvad J.C."/>
            <person name="Nielsen K.F."/>
            <person name="Lyhne E.K."/>
            <person name="Kogle M.E."/>
            <person name="Kuo A."/>
            <person name="Riley R."/>
            <person name="Clum A."/>
            <person name="Nolan M."/>
            <person name="Lipzen A."/>
            <person name="Salamov A."/>
            <person name="Henrissat B."/>
            <person name="Wiebenga A."/>
            <person name="De vries R.P."/>
            <person name="Grigoriev I.V."/>
            <person name="Mortensen U.H."/>
            <person name="Andersen M.R."/>
            <person name="Baker S.E."/>
        </authorList>
    </citation>
    <scope>NUCLEOTIDE SEQUENCE [LARGE SCALE GENOMIC DNA]</scope>
    <source>
        <strain evidence="2 3">CBS 313.89</strain>
    </source>
</reference>
<dbReference type="InterPro" id="IPR000182">
    <property type="entry name" value="GNAT_dom"/>
</dbReference>
<gene>
    <name evidence="2" type="ORF">BO72DRAFT_447129</name>
</gene>
<dbReference type="RefSeq" id="XP_040802474.1">
    <property type="nucleotide sequence ID" value="XM_040944459.1"/>
</dbReference>
<dbReference type="PANTHER" id="PTHR43305:SF1">
    <property type="entry name" value="FAMILY N-ACETYLTRANSFERASE, PUTATIVE (AFU_ORTHOLOGUE AFUA_2G01380)-RELATED"/>
    <property type="match status" value="1"/>
</dbReference>
<dbReference type="InterPro" id="IPR052777">
    <property type="entry name" value="Acetyltransferase_Enz"/>
</dbReference>
<keyword evidence="2" id="KW-0808">Transferase</keyword>
<keyword evidence="3" id="KW-1185">Reference proteome</keyword>
<dbReference type="InterPro" id="IPR016181">
    <property type="entry name" value="Acyl_CoA_acyltransferase"/>
</dbReference>
<organism evidence="2 3">
    <name type="scientific">Aspergillus fijiensis CBS 313.89</name>
    <dbReference type="NCBI Taxonomy" id="1448319"/>
    <lineage>
        <taxon>Eukaryota</taxon>
        <taxon>Fungi</taxon>
        <taxon>Dikarya</taxon>
        <taxon>Ascomycota</taxon>
        <taxon>Pezizomycotina</taxon>
        <taxon>Eurotiomycetes</taxon>
        <taxon>Eurotiomycetidae</taxon>
        <taxon>Eurotiales</taxon>
        <taxon>Aspergillaceae</taxon>
        <taxon>Aspergillus</taxon>
    </lineage>
</organism>
<evidence type="ECO:0000313" key="3">
    <source>
        <dbReference type="Proteomes" id="UP000249789"/>
    </source>
</evidence>
<dbReference type="Proteomes" id="UP000249789">
    <property type="component" value="Unassembled WGS sequence"/>
</dbReference>
<dbReference type="AlphaFoldDB" id="A0A8G1RT90"/>
<feature type="domain" description="N-acetyltransferase" evidence="1">
    <location>
        <begin position="44"/>
        <end position="223"/>
    </location>
</feature>
<dbReference type="PROSITE" id="PS51186">
    <property type="entry name" value="GNAT"/>
    <property type="match status" value="1"/>
</dbReference>